<reference evidence="1 2" key="1">
    <citation type="submission" date="2019-04" db="EMBL/GenBank/DDBJ databases">
        <title>Whole genome sequencing of Brevibacillus sp. TGS2-1.</title>
        <authorList>
            <person name="Choi A."/>
        </authorList>
    </citation>
    <scope>NUCLEOTIDE SEQUENCE [LARGE SCALE GENOMIC DNA]</scope>
    <source>
        <strain evidence="1 2">TGS2-1</strain>
    </source>
</reference>
<name>A0A4U2Y5R1_9BACL</name>
<sequence length="109" mass="13098">MLTSTFTCVILFGEEESLLFHYTFNEEEIEIKEQISQQDATYHIIVKSESMRARVKEVRRYFEGNKDYTDVLFFSREDGSFEVIVRLNMIESFLIHAFRYKCLQSICWE</sequence>
<dbReference type="Proteomes" id="UP000307841">
    <property type="component" value="Unassembled WGS sequence"/>
</dbReference>
<accession>A0A4U2Y5R1</accession>
<proteinExistence type="predicted"/>
<gene>
    <name evidence="1" type="ORF">E8L90_10640</name>
</gene>
<evidence type="ECO:0000313" key="2">
    <source>
        <dbReference type="Proteomes" id="UP000307841"/>
    </source>
</evidence>
<dbReference type="AlphaFoldDB" id="A0A4U2Y5R1"/>
<keyword evidence="2" id="KW-1185">Reference proteome</keyword>
<dbReference type="OrthoDB" id="2941641at2"/>
<protein>
    <submittedName>
        <fullName evidence="1">Uncharacterized protein</fullName>
    </submittedName>
</protein>
<organism evidence="1 2">
    <name type="scientific">Brevibacillus antibioticus</name>
    <dbReference type="NCBI Taxonomy" id="2570228"/>
    <lineage>
        <taxon>Bacteria</taxon>
        <taxon>Bacillati</taxon>
        <taxon>Bacillota</taxon>
        <taxon>Bacilli</taxon>
        <taxon>Bacillales</taxon>
        <taxon>Paenibacillaceae</taxon>
        <taxon>Brevibacillus</taxon>
    </lineage>
</organism>
<comment type="caution">
    <text evidence="1">The sequence shown here is derived from an EMBL/GenBank/DDBJ whole genome shotgun (WGS) entry which is preliminary data.</text>
</comment>
<evidence type="ECO:0000313" key="1">
    <source>
        <dbReference type="EMBL" id="TKI55868.1"/>
    </source>
</evidence>
<dbReference type="EMBL" id="SZNK01000001">
    <property type="protein sequence ID" value="TKI55868.1"/>
    <property type="molecule type" value="Genomic_DNA"/>
</dbReference>